<dbReference type="InterPro" id="IPR011076">
    <property type="entry name" value="Malate_synth_sf"/>
</dbReference>
<dbReference type="InterPro" id="IPR048355">
    <property type="entry name" value="MS_C"/>
</dbReference>
<dbReference type="Gene3D" id="3.20.20.360">
    <property type="entry name" value="Malate synthase, domain 3"/>
    <property type="match status" value="1"/>
</dbReference>
<dbReference type="Pfam" id="PF20656">
    <property type="entry name" value="MS_N"/>
    <property type="match status" value="1"/>
</dbReference>
<dbReference type="CDD" id="cd00727">
    <property type="entry name" value="malate_synt_A"/>
    <property type="match status" value="1"/>
</dbReference>
<evidence type="ECO:0000259" key="8">
    <source>
        <dbReference type="Pfam" id="PF01274"/>
    </source>
</evidence>
<gene>
    <name evidence="11" type="ORF">CHU93_07920</name>
</gene>
<sequence length="537" mass="59372">MTSNPAQSHPELAGVEIKGALQPGYDTILTPDALAFVAQLHRMYNPTRLALLRARDQRQAWINAEGFIGFAPEYSSIRDDRSWQVRPAPADLADRRVEITGPCDRKMVINALNSGAFCFMACLEDASAPTWDVMVQGQINLRDAVAGTISLEDKGKSYKLNDKTAVLICRPRGWHLDEAHMIVDGERVSGSIFDFGLYFFHNAKALLAKGSGPYFYLPKLEHALEARLWNNIFITAQSMLNLPLGTIRATVLIETLPGAFMAEEILYELRDHITALNCGRWDYIFSYIKTFQKDGSKLLPDRAQVTMKVPFMAAYAAHVVRVCHRRGAHAMGGMSAFIPVKDDEAANQAAFAAVRADKEREATLGHDGTWVAHPGLVSVAREVFDRLMPTPNQLHVIPPGEATFDDLVTPPEGTRTLAGLTNNINVGIGYIAAWLRGQGAVPLHNLMEDAATAEISRTQLWQWKQAGATLETGEVVDAALITRVTEEQLGVYKAQVGDNFFSAGKYTEAAELFRTLVLADKLEPFLTNPAYDFYFAR</sequence>
<keyword evidence="3" id="KW-0329">Glyoxylate bypass</keyword>
<dbReference type="Pfam" id="PF20659">
    <property type="entry name" value="MS_C"/>
    <property type="match status" value="1"/>
</dbReference>
<feature type="domain" description="Malate synthase C-terminal" evidence="10">
    <location>
        <begin position="415"/>
        <end position="532"/>
    </location>
</feature>
<evidence type="ECO:0000313" key="12">
    <source>
        <dbReference type="Proteomes" id="UP000216991"/>
    </source>
</evidence>
<dbReference type="Proteomes" id="UP000216991">
    <property type="component" value="Unassembled WGS sequence"/>
</dbReference>
<evidence type="ECO:0000256" key="6">
    <source>
        <dbReference type="ARBA" id="ARBA00047918"/>
    </source>
</evidence>
<feature type="domain" description="Malate synthase TIM barrel" evidence="8">
    <location>
        <begin position="166"/>
        <end position="409"/>
    </location>
</feature>
<evidence type="ECO:0000256" key="7">
    <source>
        <dbReference type="PIRSR" id="PIRSR001363-1"/>
    </source>
</evidence>
<feature type="active site" description="Proton acceptor" evidence="7">
    <location>
        <position position="170"/>
    </location>
</feature>
<organism evidence="11 12">
    <name type="scientific">Sandarakinorhabdus cyanobacteriorum</name>
    <dbReference type="NCBI Taxonomy" id="1981098"/>
    <lineage>
        <taxon>Bacteria</taxon>
        <taxon>Pseudomonadati</taxon>
        <taxon>Pseudomonadota</taxon>
        <taxon>Alphaproteobacteria</taxon>
        <taxon>Sphingomonadales</taxon>
        <taxon>Sphingosinicellaceae</taxon>
        <taxon>Sandarakinorhabdus</taxon>
    </lineage>
</organism>
<evidence type="ECO:0000256" key="3">
    <source>
        <dbReference type="ARBA" id="ARBA00022435"/>
    </source>
</evidence>
<dbReference type="InterPro" id="IPR044856">
    <property type="entry name" value="Malate_synth_C_sf"/>
</dbReference>
<comment type="similarity">
    <text evidence="1">Belongs to the malate synthase family.</text>
</comment>
<keyword evidence="12" id="KW-1185">Reference proteome</keyword>
<dbReference type="OrthoDB" id="9768429at2"/>
<dbReference type="AlphaFoldDB" id="A0A255YLA9"/>
<feature type="domain" description="Malate synthase N-terminal" evidence="9">
    <location>
        <begin position="15"/>
        <end position="73"/>
    </location>
</feature>
<dbReference type="GO" id="GO:0005737">
    <property type="term" value="C:cytoplasm"/>
    <property type="evidence" value="ECO:0007669"/>
    <property type="project" value="TreeGrafter"/>
</dbReference>
<dbReference type="GO" id="GO:0006099">
    <property type="term" value="P:tricarboxylic acid cycle"/>
    <property type="evidence" value="ECO:0007669"/>
    <property type="project" value="UniProtKB-KW"/>
</dbReference>
<dbReference type="PANTHER" id="PTHR42902">
    <property type="entry name" value="MALATE SYNTHASE"/>
    <property type="match status" value="1"/>
</dbReference>
<name>A0A255YLA9_9SPHN</name>
<dbReference type="PIRSF" id="PIRSF001363">
    <property type="entry name" value="Malate_synth"/>
    <property type="match status" value="1"/>
</dbReference>
<dbReference type="SUPFAM" id="SSF51645">
    <property type="entry name" value="Malate synthase G"/>
    <property type="match status" value="1"/>
</dbReference>
<proteinExistence type="inferred from homology"/>
<evidence type="ECO:0000256" key="5">
    <source>
        <dbReference type="ARBA" id="ARBA00022679"/>
    </source>
</evidence>
<evidence type="ECO:0000256" key="1">
    <source>
        <dbReference type="ARBA" id="ARBA00006394"/>
    </source>
</evidence>
<dbReference type="InterPro" id="IPR006252">
    <property type="entry name" value="Malate_synthA"/>
</dbReference>
<reference evidence="11 12" key="1">
    <citation type="submission" date="2017-07" db="EMBL/GenBank/DDBJ databases">
        <title>Sandarakinorhabdus cyanobacteriorum sp. nov., a novel bacterium isolated from cyanobacterial aggregates in a eutrophic lake.</title>
        <authorList>
            <person name="Cai H."/>
        </authorList>
    </citation>
    <scope>NUCLEOTIDE SEQUENCE [LARGE SCALE GENOMIC DNA]</scope>
    <source>
        <strain evidence="11 12">TH057</strain>
    </source>
</reference>
<dbReference type="Gene3D" id="1.20.1220.12">
    <property type="entry name" value="Malate synthase, domain III"/>
    <property type="match status" value="1"/>
</dbReference>
<dbReference type="PANTHER" id="PTHR42902:SF1">
    <property type="entry name" value="MALATE SYNTHASE 1-RELATED"/>
    <property type="match status" value="1"/>
</dbReference>
<evidence type="ECO:0000256" key="4">
    <source>
        <dbReference type="ARBA" id="ARBA00022532"/>
    </source>
</evidence>
<evidence type="ECO:0000313" key="11">
    <source>
        <dbReference type="EMBL" id="OYQ29260.1"/>
    </source>
</evidence>
<comment type="catalytic activity">
    <reaction evidence="6">
        <text>glyoxylate + acetyl-CoA + H2O = (S)-malate + CoA + H(+)</text>
        <dbReference type="Rhea" id="RHEA:18181"/>
        <dbReference type="ChEBI" id="CHEBI:15377"/>
        <dbReference type="ChEBI" id="CHEBI:15378"/>
        <dbReference type="ChEBI" id="CHEBI:15589"/>
        <dbReference type="ChEBI" id="CHEBI:36655"/>
        <dbReference type="ChEBI" id="CHEBI:57287"/>
        <dbReference type="ChEBI" id="CHEBI:57288"/>
        <dbReference type="EC" id="2.3.3.9"/>
    </reaction>
</comment>
<dbReference type="Pfam" id="PF01274">
    <property type="entry name" value="MS_TIM-barrel"/>
    <property type="match status" value="1"/>
</dbReference>
<keyword evidence="4" id="KW-0816">Tricarboxylic acid cycle</keyword>
<dbReference type="InterPro" id="IPR001465">
    <property type="entry name" value="Malate_synthase_TIM"/>
</dbReference>
<evidence type="ECO:0000259" key="9">
    <source>
        <dbReference type="Pfam" id="PF20656"/>
    </source>
</evidence>
<dbReference type="InterPro" id="IPR046363">
    <property type="entry name" value="MS_N_TIM-barrel_dom"/>
</dbReference>
<feature type="active site" description="Proton donor" evidence="7">
    <location>
        <position position="449"/>
    </location>
</feature>
<dbReference type="GO" id="GO:0004474">
    <property type="term" value="F:malate synthase activity"/>
    <property type="evidence" value="ECO:0007669"/>
    <property type="project" value="UniProtKB-EC"/>
</dbReference>
<evidence type="ECO:0000259" key="10">
    <source>
        <dbReference type="Pfam" id="PF20659"/>
    </source>
</evidence>
<comment type="caution">
    <text evidence="11">The sequence shown here is derived from an EMBL/GenBank/DDBJ whole genome shotgun (WGS) entry which is preliminary data.</text>
</comment>
<keyword evidence="5" id="KW-0808">Transferase</keyword>
<dbReference type="RefSeq" id="WP_094473557.1">
    <property type="nucleotide sequence ID" value="NZ_NOXT01000106.1"/>
</dbReference>
<dbReference type="EMBL" id="NOXT01000106">
    <property type="protein sequence ID" value="OYQ29260.1"/>
    <property type="molecule type" value="Genomic_DNA"/>
</dbReference>
<dbReference type="NCBIfam" id="TIGR01344">
    <property type="entry name" value="malate_syn_A"/>
    <property type="match status" value="1"/>
</dbReference>
<dbReference type="EC" id="2.3.3.9" evidence="2"/>
<dbReference type="FunFam" id="3.20.20.360:FF:000001">
    <property type="entry name" value="Malate synthase"/>
    <property type="match status" value="1"/>
</dbReference>
<dbReference type="GO" id="GO:0006097">
    <property type="term" value="P:glyoxylate cycle"/>
    <property type="evidence" value="ECO:0007669"/>
    <property type="project" value="UniProtKB-KW"/>
</dbReference>
<evidence type="ECO:0000256" key="2">
    <source>
        <dbReference type="ARBA" id="ARBA00012636"/>
    </source>
</evidence>
<dbReference type="InterPro" id="IPR048356">
    <property type="entry name" value="MS_N"/>
</dbReference>
<dbReference type="FunFam" id="1.20.1220.12:FF:000001">
    <property type="entry name" value="Malate synthase"/>
    <property type="match status" value="1"/>
</dbReference>
<accession>A0A255YLA9</accession>
<protein>
    <recommendedName>
        <fullName evidence="2">malate synthase</fullName>
        <ecNumber evidence="2">2.3.3.9</ecNumber>
    </recommendedName>
</protein>